<gene>
    <name evidence="2" type="ORF">CEUSTIGMA_g77.t1</name>
</gene>
<proteinExistence type="predicted"/>
<dbReference type="PANTHER" id="PTHR35114:SF1">
    <property type="entry name" value="CYTOCHROME OXIDASE COMPLEX ASSEMBLY PROTEIN"/>
    <property type="match status" value="1"/>
</dbReference>
<dbReference type="Proteomes" id="UP000232323">
    <property type="component" value="Unassembled WGS sequence"/>
</dbReference>
<feature type="compositionally biased region" description="Polar residues" evidence="1">
    <location>
        <begin position="161"/>
        <end position="188"/>
    </location>
</feature>
<dbReference type="EMBL" id="BEGY01000001">
    <property type="protein sequence ID" value="GAX72621.1"/>
    <property type="molecule type" value="Genomic_DNA"/>
</dbReference>
<dbReference type="PANTHER" id="PTHR35114">
    <property type="entry name" value="CYTOCHROME OXIDASE COMPLEX ASSEMBLY PROTEIN"/>
    <property type="match status" value="1"/>
</dbReference>
<evidence type="ECO:0000313" key="3">
    <source>
        <dbReference type="Proteomes" id="UP000232323"/>
    </source>
</evidence>
<feature type="region of interest" description="Disordered" evidence="1">
    <location>
        <begin position="157"/>
        <end position="211"/>
    </location>
</feature>
<dbReference type="OrthoDB" id="535599at2759"/>
<keyword evidence="3" id="KW-1185">Reference proteome</keyword>
<evidence type="ECO:0008006" key="4">
    <source>
        <dbReference type="Google" id="ProtNLM"/>
    </source>
</evidence>
<name>A0A250WPA8_9CHLO</name>
<sequence length="221" mass="23664">MTSRTLFHTALAGCIGGVAMYVAADVGGDYTTYVILRNVAMQLAESNEGLKKQIGHPFSLGPWYNARIGFSAGRNIAQCSFQLLGQDQITDLTVRGVRRTGISSTLLYNIAGLGEWKVVECTAMFPSGGGLVKPQSLMPNSRPAEVCTTCEADNGQGDAVSVNSSTQPESSQSHTLEQGQSILNNSEGRGTVAFNPEGASPVMNGNSESEPRRRVWWRFGL</sequence>
<organism evidence="2 3">
    <name type="scientific">Chlamydomonas eustigma</name>
    <dbReference type="NCBI Taxonomy" id="1157962"/>
    <lineage>
        <taxon>Eukaryota</taxon>
        <taxon>Viridiplantae</taxon>
        <taxon>Chlorophyta</taxon>
        <taxon>core chlorophytes</taxon>
        <taxon>Chlorophyceae</taxon>
        <taxon>CS clade</taxon>
        <taxon>Chlamydomonadales</taxon>
        <taxon>Chlamydomonadaceae</taxon>
        <taxon>Chlamydomonas</taxon>
    </lineage>
</organism>
<evidence type="ECO:0000256" key="1">
    <source>
        <dbReference type="SAM" id="MobiDB-lite"/>
    </source>
</evidence>
<evidence type="ECO:0000313" key="2">
    <source>
        <dbReference type="EMBL" id="GAX72621.1"/>
    </source>
</evidence>
<comment type="caution">
    <text evidence="2">The sequence shown here is derived from an EMBL/GenBank/DDBJ whole genome shotgun (WGS) entry which is preliminary data.</text>
</comment>
<accession>A0A250WPA8</accession>
<protein>
    <recommendedName>
        <fullName evidence="4">Mitochondrial import inner membrane translocase subunit Tim21</fullName>
    </recommendedName>
</protein>
<reference evidence="2 3" key="1">
    <citation type="submission" date="2017-08" db="EMBL/GenBank/DDBJ databases">
        <title>Acidophilic green algal genome provides insights into adaptation to an acidic environment.</title>
        <authorList>
            <person name="Hirooka S."/>
            <person name="Hirose Y."/>
            <person name="Kanesaki Y."/>
            <person name="Higuchi S."/>
            <person name="Fujiwara T."/>
            <person name="Onuma R."/>
            <person name="Era A."/>
            <person name="Ohbayashi R."/>
            <person name="Uzuka A."/>
            <person name="Nozaki H."/>
            <person name="Yoshikawa H."/>
            <person name="Miyagishima S.Y."/>
        </authorList>
    </citation>
    <scope>NUCLEOTIDE SEQUENCE [LARGE SCALE GENOMIC DNA]</scope>
    <source>
        <strain evidence="2 3">NIES-2499</strain>
    </source>
</reference>
<dbReference type="AlphaFoldDB" id="A0A250WPA8"/>